<dbReference type="PANTHER" id="PTHR43798">
    <property type="entry name" value="MONOACYLGLYCEROL LIPASE"/>
    <property type="match status" value="1"/>
</dbReference>
<feature type="domain" description="AB hydrolase-1" evidence="1">
    <location>
        <begin position="25"/>
        <end position="145"/>
    </location>
</feature>
<dbReference type="GO" id="GO:0016020">
    <property type="term" value="C:membrane"/>
    <property type="evidence" value="ECO:0007669"/>
    <property type="project" value="TreeGrafter"/>
</dbReference>
<sequence length="264" mass="28682">MPYASAADGAALYYTVQGRDDGEPLVLIAGQSNGHRWWDAALEDFTSTFRVITMDHRGIGGSDKPDDDSYSTRNFAADVVAVLDAAGAGRAHVYGTSMGGRVAQWVAADHPHRVDRLVLGCTSPGGPHAVRRAESVSRSLTQYSARAVRQALLDLMYTPAWLAEHPGPYRTIGERGTPPHVLRKHRIASARHDAWDVLPTITAPTLVVHGTDDAFNPTANAPLLAERIPGARLHLIPGARHAYFEERRDLAGPLVRDFLSSVDR</sequence>
<evidence type="ECO:0000313" key="2">
    <source>
        <dbReference type="EMBL" id="TWH19680.1"/>
    </source>
</evidence>
<dbReference type="PANTHER" id="PTHR43798:SF33">
    <property type="entry name" value="HYDROLASE, PUTATIVE (AFU_ORTHOLOGUE AFUA_2G14860)-RELATED"/>
    <property type="match status" value="1"/>
</dbReference>
<dbReference type="Gene3D" id="3.40.50.1820">
    <property type="entry name" value="alpha/beta hydrolase"/>
    <property type="match status" value="1"/>
</dbReference>
<dbReference type="SUPFAM" id="SSF53474">
    <property type="entry name" value="alpha/beta-Hydrolases"/>
    <property type="match status" value="1"/>
</dbReference>
<dbReference type="RefSeq" id="WP_030530724.1">
    <property type="nucleotide sequence ID" value="NZ_JOIJ01000002.1"/>
</dbReference>
<dbReference type="PRINTS" id="PR00111">
    <property type="entry name" value="ABHYDROLASE"/>
</dbReference>
<dbReference type="Proteomes" id="UP000317303">
    <property type="component" value="Unassembled WGS sequence"/>
</dbReference>
<organism evidence="2 3">
    <name type="scientific">Prauserella rugosa</name>
    <dbReference type="NCBI Taxonomy" id="43354"/>
    <lineage>
        <taxon>Bacteria</taxon>
        <taxon>Bacillati</taxon>
        <taxon>Actinomycetota</taxon>
        <taxon>Actinomycetes</taxon>
        <taxon>Pseudonocardiales</taxon>
        <taxon>Pseudonocardiaceae</taxon>
        <taxon>Prauserella</taxon>
    </lineage>
</organism>
<proteinExistence type="predicted"/>
<dbReference type="AlphaFoldDB" id="A0A660C7Y1"/>
<accession>A0A660C7Y1</accession>
<dbReference type="EMBL" id="VLJV01000001">
    <property type="protein sequence ID" value="TWH19680.1"/>
    <property type="molecule type" value="Genomic_DNA"/>
</dbReference>
<dbReference type="GO" id="GO:0003824">
    <property type="term" value="F:catalytic activity"/>
    <property type="evidence" value="ECO:0007669"/>
    <property type="project" value="UniProtKB-ARBA"/>
</dbReference>
<evidence type="ECO:0000259" key="1">
    <source>
        <dbReference type="Pfam" id="PF00561"/>
    </source>
</evidence>
<name>A0A660C7Y1_9PSEU</name>
<dbReference type="InterPro" id="IPR050266">
    <property type="entry name" value="AB_hydrolase_sf"/>
</dbReference>
<reference evidence="2 3" key="1">
    <citation type="submission" date="2019-07" db="EMBL/GenBank/DDBJ databases">
        <title>R&amp;d 2014.</title>
        <authorList>
            <person name="Klenk H.-P."/>
        </authorList>
    </citation>
    <scope>NUCLEOTIDE SEQUENCE [LARGE SCALE GENOMIC DNA]</scope>
    <source>
        <strain evidence="2 3">DSM 43194</strain>
    </source>
</reference>
<dbReference type="InterPro" id="IPR029058">
    <property type="entry name" value="AB_hydrolase_fold"/>
</dbReference>
<dbReference type="InterPro" id="IPR000073">
    <property type="entry name" value="AB_hydrolase_1"/>
</dbReference>
<protein>
    <submittedName>
        <fullName evidence="2">Pimeloyl-ACP methyl ester carboxylesterase</fullName>
    </submittedName>
</protein>
<comment type="caution">
    <text evidence="2">The sequence shown here is derived from an EMBL/GenBank/DDBJ whole genome shotgun (WGS) entry which is preliminary data.</text>
</comment>
<dbReference type="OrthoDB" id="495620at2"/>
<keyword evidence="3" id="KW-1185">Reference proteome</keyword>
<evidence type="ECO:0000313" key="3">
    <source>
        <dbReference type="Proteomes" id="UP000317303"/>
    </source>
</evidence>
<gene>
    <name evidence="2" type="ORF">JD82_01508</name>
</gene>
<dbReference type="Pfam" id="PF00561">
    <property type="entry name" value="Abhydrolase_1"/>
    <property type="match status" value="1"/>
</dbReference>